<comment type="caution">
    <text evidence="5">The sequence shown here is derived from an EMBL/GenBank/DDBJ whole genome shotgun (WGS) entry which is preliminary data.</text>
</comment>
<feature type="non-terminal residue" evidence="5">
    <location>
        <position position="1"/>
    </location>
</feature>
<feature type="DNA-binding region" description="Homeobox" evidence="2">
    <location>
        <begin position="3"/>
        <end position="16"/>
    </location>
</feature>
<evidence type="ECO:0000256" key="1">
    <source>
        <dbReference type="ARBA" id="ARBA00004123"/>
    </source>
</evidence>
<organism evidence="5 6">
    <name type="scientific">Rhamnusium bicolor</name>
    <dbReference type="NCBI Taxonomy" id="1586634"/>
    <lineage>
        <taxon>Eukaryota</taxon>
        <taxon>Metazoa</taxon>
        <taxon>Ecdysozoa</taxon>
        <taxon>Arthropoda</taxon>
        <taxon>Hexapoda</taxon>
        <taxon>Insecta</taxon>
        <taxon>Pterygota</taxon>
        <taxon>Neoptera</taxon>
        <taxon>Endopterygota</taxon>
        <taxon>Coleoptera</taxon>
        <taxon>Polyphaga</taxon>
        <taxon>Cucujiformia</taxon>
        <taxon>Chrysomeloidea</taxon>
        <taxon>Cerambycidae</taxon>
        <taxon>Lepturinae</taxon>
        <taxon>Rhagiini</taxon>
        <taxon>Rhamnusium</taxon>
    </lineage>
</organism>
<dbReference type="InterPro" id="IPR009057">
    <property type="entry name" value="Homeodomain-like_sf"/>
</dbReference>
<evidence type="ECO:0000256" key="2">
    <source>
        <dbReference type="PROSITE-ProRule" id="PRU00108"/>
    </source>
</evidence>
<keyword evidence="6" id="KW-1185">Reference proteome</keyword>
<gene>
    <name evidence="5" type="ORF">NQ314_003627</name>
</gene>
<feature type="compositionally biased region" description="Low complexity" evidence="3">
    <location>
        <begin position="79"/>
        <end position="109"/>
    </location>
</feature>
<evidence type="ECO:0000256" key="3">
    <source>
        <dbReference type="SAM" id="MobiDB-lite"/>
    </source>
</evidence>
<feature type="region of interest" description="Disordered" evidence="3">
    <location>
        <begin position="1"/>
        <end position="200"/>
    </location>
</feature>
<feature type="region of interest" description="Disordered" evidence="3">
    <location>
        <begin position="497"/>
        <end position="517"/>
    </location>
</feature>
<feature type="compositionally biased region" description="Basic and acidic residues" evidence="3">
    <location>
        <begin position="39"/>
        <end position="51"/>
    </location>
</feature>
<keyword evidence="2" id="KW-0539">Nucleus</keyword>
<sequence>VKVWFQNRRMKHKRQTLGKQGEDGDDKDSVTSEGSKSAKLSDKFLDDELSKKSCQGCEMPAAGLCGSQEEMPDITSTRGNNNNTPSATNNNTNFNNNSNGASSIGSSSSFDKLMNEEDSRSNEDSGSHTSPRIPKKNSSTPTTAIVKVESRRNSPNSCDRKIGMSKVSPSPSHSKENSTSLNQHENLPIKMSPKGSTIPGTPTVHPSPLGMPTTMMYPHLQRSSPTTATAIASATVTIQNVPNSVPAFASRGSSSSHFPNQYHMNNHVDYRPDGRSKHYQMTHMYSGEMYNPEHPTVNDGQPYHRGQSHPNNISHATSREISNRITGRGRQSYHPSYTNQQQYYYSKGQAGAENYTIGNQNNYAQGYQGEHPGYNHYAYTGNNVYPNDGTESMGAHMPNSVQVNHDPSSNYYPNDNMHSMSKVQNQADYPSKVAYYENSAYSSNQLPPSSDSTYNMPTEIFPGASNSTAGIMTPPASIQTENSDNYNNFHQFYSGESTQSQVAPPGESSNSSSDFNFLSNLANDYTPEYYQI</sequence>
<keyword evidence="2" id="KW-0238">DNA-binding</keyword>
<proteinExistence type="predicted"/>
<dbReference type="Proteomes" id="UP001162156">
    <property type="component" value="Unassembled WGS sequence"/>
</dbReference>
<dbReference type="PANTHER" id="PTHR24333">
    <property type="entry name" value="HOMEO BOX HB9 LIKE A-RELATED"/>
    <property type="match status" value="1"/>
</dbReference>
<feature type="compositionally biased region" description="Basic and acidic residues" evidence="3">
    <location>
        <begin position="148"/>
        <end position="162"/>
    </location>
</feature>
<dbReference type="PANTHER" id="PTHR24333:SF13">
    <property type="entry name" value="HOMEOBOX DOMAIN-CONTAINING PROTEIN"/>
    <property type="match status" value="1"/>
</dbReference>
<dbReference type="CDD" id="cd00086">
    <property type="entry name" value="homeodomain"/>
    <property type="match status" value="1"/>
</dbReference>
<feature type="compositionally biased region" description="Low complexity" evidence="3">
    <location>
        <begin position="508"/>
        <end position="517"/>
    </location>
</feature>
<dbReference type="SUPFAM" id="SSF46689">
    <property type="entry name" value="Homeodomain-like"/>
    <property type="match status" value="1"/>
</dbReference>
<dbReference type="GO" id="GO:0005634">
    <property type="term" value="C:nucleus"/>
    <property type="evidence" value="ECO:0007669"/>
    <property type="project" value="UniProtKB-SubCell"/>
</dbReference>
<dbReference type="EMBL" id="JANEYF010001031">
    <property type="protein sequence ID" value="KAJ8966289.1"/>
    <property type="molecule type" value="Genomic_DNA"/>
</dbReference>
<comment type="subcellular location">
    <subcellularLocation>
        <location evidence="1 2">Nucleus</location>
    </subcellularLocation>
</comment>
<reference evidence="5" key="1">
    <citation type="journal article" date="2023" name="Insect Mol. Biol.">
        <title>Genome sequencing provides insights into the evolution of gene families encoding plant cell wall-degrading enzymes in longhorned beetles.</title>
        <authorList>
            <person name="Shin N.R."/>
            <person name="Okamura Y."/>
            <person name="Kirsch R."/>
            <person name="Pauchet Y."/>
        </authorList>
    </citation>
    <scope>NUCLEOTIDE SEQUENCE</scope>
    <source>
        <strain evidence="5">RBIC_L_NR</strain>
    </source>
</reference>
<protein>
    <recommendedName>
        <fullName evidence="4">Homeobox domain-containing protein</fullName>
    </recommendedName>
</protein>
<evidence type="ECO:0000313" key="6">
    <source>
        <dbReference type="Proteomes" id="UP001162156"/>
    </source>
</evidence>
<accession>A0AAV8ZPE1</accession>
<keyword evidence="2" id="KW-0371">Homeobox</keyword>
<feature type="domain" description="Homeobox" evidence="4">
    <location>
        <begin position="1"/>
        <end position="15"/>
    </location>
</feature>
<dbReference type="AlphaFoldDB" id="A0AAV8ZPE1"/>
<evidence type="ECO:0000313" key="5">
    <source>
        <dbReference type="EMBL" id="KAJ8966289.1"/>
    </source>
</evidence>
<dbReference type="InterPro" id="IPR050848">
    <property type="entry name" value="Homeobox_TF"/>
</dbReference>
<dbReference type="PROSITE" id="PS50071">
    <property type="entry name" value="HOMEOBOX_2"/>
    <property type="match status" value="1"/>
</dbReference>
<dbReference type="InterPro" id="IPR001356">
    <property type="entry name" value="HD"/>
</dbReference>
<evidence type="ECO:0000259" key="4">
    <source>
        <dbReference type="PROSITE" id="PS50071"/>
    </source>
</evidence>
<feature type="compositionally biased region" description="Polar residues" evidence="3">
    <location>
        <begin position="167"/>
        <end position="185"/>
    </location>
</feature>
<dbReference type="GO" id="GO:0003677">
    <property type="term" value="F:DNA binding"/>
    <property type="evidence" value="ECO:0007669"/>
    <property type="project" value="UniProtKB-UniRule"/>
</dbReference>
<feature type="compositionally biased region" description="Basic and acidic residues" evidence="3">
    <location>
        <begin position="113"/>
        <end position="126"/>
    </location>
</feature>
<name>A0AAV8ZPE1_9CUCU</name>